<comment type="caution">
    <text evidence="3">The sequence shown here is derived from an EMBL/GenBank/DDBJ whole genome shotgun (WGS) entry which is preliminary data.</text>
</comment>
<keyword evidence="4" id="KW-1185">Reference proteome</keyword>
<protein>
    <recommendedName>
        <fullName evidence="6">Tetratricopeptide repeat protein</fullName>
    </recommendedName>
</protein>
<evidence type="ECO:0000313" key="4">
    <source>
        <dbReference type="Proteomes" id="UP000233767"/>
    </source>
</evidence>
<sequence>MNKKNLFGSRLAVLIFAVLGFNFAAKAQNPECKNKLIAFEEFIRENSYDQTIYNRWKELKQQCPTESETIYLLGEKILSQKVDQANTAEEKSPLITELLNLYDEHDKVFPNNKRGNRINKALLLYENKSGDSREIFTFLDKAFQLDNTEFTNPEVLNIYSELLVSQYGKKEIELTSDQLLTKLDQIAEKVQVELKKSNQIKDNLTLKSQTAKLTAEEQNSLQQSKLSISELTIVAENVNAGIDKQANCEVLLSFYQKNFDKNSENALWLERASDRLDAKKCKSDFFVKVTEKLYALSPTAKSAYAMGMIARNAKNTPQTIEYFTRSAELQTDVNKKAELYYLIATTYGYPEKEKARAFAKKALEIKPNFGKSYIFISQLYSYSTRDCESNNAFESKALFWLAAETAKKAGTVDPSMKKTADQLAADFTKKAPSKQEISQAKRKAGEQISFKCWIGESVSIPKL</sequence>
<dbReference type="RefSeq" id="WP_101470732.1">
    <property type="nucleotide sequence ID" value="NZ_PJND01000007.1"/>
</dbReference>
<evidence type="ECO:0000313" key="3">
    <source>
        <dbReference type="EMBL" id="RLJ35970.1"/>
    </source>
</evidence>
<dbReference type="InterPro" id="IPR011990">
    <property type="entry name" value="TPR-like_helical_dom_sf"/>
</dbReference>
<evidence type="ECO:0000256" key="1">
    <source>
        <dbReference type="SAM" id="SignalP"/>
    </source>
</evidence>
<evidence type="ECO:0000313" key="5">
    <source>
        <dbReference type="Proteomes" id="UP000275027"/>
    </source>
</evidence>
<evidence type="ECO:0008006" key="6">
    <source>
        <dbReference type="Google" id="ProtNLM"/>
    </source>
</evidence>
<dbReference type="Proteomes" id="UP000233767">
    <property type="component" value="Unassembled WGS sequence"/>
</dbReference>
<name>A0A497UY67_9FLAO</name>
<feature type="signal peptide" evidence="1">
    <location>
        <begin position="1"/>
        <end position="27"/>
    </location>
</feature>
<dbReference type="Proteomes" id="UP000275027">
    <property type="component" value="Unassembled WGS sequence"/>
</dbReference>
<reference evidence="3 5" key="2">
    <citation type="submission" date="2018-10" db="EMBL/GenBank/DDBJ databases">
        <title>Genomic Encyclopedia of Archaeal and Bacterial Type Strains, Phase II (KMG-II): from individual species to whole genera.</title>
        <authorList>
            <person name="Goeker M."/>
        </authorList>
    </citation>
    <scope>NUCLEOTIDE SEQUENCE [LARGE SCALE GENOMIC DNA]</scope>
    <source>
        <strain evidence="3 5">DSM 21886</strain>
    </source>
</reference>
<proteinExistence type="predicted"/>
<gene>
    <name evidence="2" type="ORF">B0G92_0145</name>
    <name evidence="3" type="ORF">CLV50_1359</name>
</gene>
<evidence type="ECO:0000313" key="2">
    <source>
        <dbReference type="EMBL" id="PKW28525.1"/>
    </source>
</evidence>
<dbReference type="SUPFAM" id="SSF48452">
    <property type="entry name" value="TPR-like"/>
    <property type="match status" value="1"/>
</dbReference>
<organism evidence="3 5">
    <name type="scientific">Flavobacterium lindanitolerans</name>
    <dbReference type="NCBI Taxonomy" id="428988"/>
    <lineage>
        <taxon>Bacteria</taxon>
        <taxon>Pseudomonadati</taxon>
        <taxon>Bacteroidota</taxon>
        <taxon>Flavobacteriia</taxon>
        <taxon>Flavobacteriales</taxon>
        <taxon>Flavobacteriaceae</taxon>
        <taxon>Flavobacterium</taxon>
    </lineage>
</organism>
<dbReference type="EMBL" id="PJND01000007">
    <property type="protein sequence ID" value="PKW28525.1"/>
    <property type="molecule type" value="Genomic_DNA"/>
</dbReference>
<reference evidence="2 4" key="1">
    <citation type="submission" date="2017-12" db="EMBL/GenBank/DDBJ databases">
        <title>Genomic Encyclopedia of Type Strains, Phase III (KMG-III): the genomes of soil and plant-associated and newly described type strains.</title>
        <authorList>
            <person name="Whitman W."/>
        </authorList>
    </citation>
    <scope>NUCLEOTIDE SEQUENCE [LARGE SCALE GENOMIC DNA]</scope>
    <source>
        <strain evidence="2 4">IP-10</strain>
    </source>
</reference>
<dbReference type="EMBL" id="RCCB01000010">
    <property type="protein sequence ID" value="RLJ35970.1"/>
    <property type="molecule type" value="Genomic_DNA"/>
</dbReference>
<keyword evidence="1" id="KW-0732">Signal</keyword>
<accession>A0A497UY67</accession>
<dbReference type="Gene3D" id="1.25.40.10">
    <property type="entry name" value="Tetratricopeptide repeat domain"/>
    <property type="match status" value="1"/>
</dbReference>
<feature type="chain" id="PRO_5019794394" description="Tetratricopeptide repeat protein" evidence="1">
    <location>
        <begin position="28"/>
        <end position="463"/>
    </location>
</feature>
<dbReference type="AlphaFoldDB" id="A0A497UY67"/>